<sequence length="444" mass="49831">MASSIWNTSNFYTHLHSTTLAKSFELAKASKAIPKAVNTCDELQGFVDADDLGPWASKTEQIRTSSLSYNRIDQTGIYRPITNPFEIRVLHLKPGKGTEKLQGALHHCSIEFTYEARALIPTSTTGPTQQPITSHATSLEDPSQLIWYTALSYTWGSPVFDASIEPDRSGIIWIDQICINQDDLEEKALQIPLMSRIYDHALNTVIWLGPSLESDLSTNAFDVLEHCATNLQFLEDIDCPNDFESIDACNRLQASGVSYWLTKRSSDSKHRANNPLDIDVCRTIVYLSSAQDRKKAMAKEGLKPYDFLRTLEDTRYALCYDPRDKIYGLLGLGPGKGLDLEVRYDEVYTAIDLHFDIGVRMLSMDRLARDNLDTLLECVDHDQTKTDLPSWVPDWSRPRRTISIGLGLGGGEMGIKNFVSREAFDTVTNTTPLLENPDLTLDNP</sequence>
<accession>A0A194URA2</accession>
<feature type="domain" description="Heterokaryon incompatibility" evidence="1">
    <location>
        <begin position="169"/>
        <end position="216"/>
    </location>
</feature>
<protein>
    <submittedName>
        <fullName evidence="2">Heterokaryon incompatibility protein 6, OR allele</fullName>
    </submittedName>
</protein>
<dbReference type="Pfam" id="PF06985">
    <property type="entry name" value="HET"/>
    <property type="match status" value="1"/>
</dbReference>
<evidence type="ECO:0000259" key="1">
    <source>
        <dbReference type="Pfam" id="PF06985"/>
    </source>
</evidence>
<organism evidence="2 3">
    <name type="scientific">Cytospora mali</name>
    <name type="common">Apple Valsa canker fungus</name>
    <name type="synonym">Valsa mali</name>
    <dbReference type="NCBI Taxonomy" id="578113"/>
    <lineage>
        <taxon>Eukaryota</taxon>
        <taxon>Fungi</taxon>
        <taxon>Dikarya</taxon>
        <taxon>Ascomycota</taxon>
        <taxon>Pezizomycotina</taxon>
        <taxon>Sordariomycetes</taxon>
        <taxon>Sordariomycetidae</taxon>
        <taxon>Diaporthales</taxon>
        <taxon>Cytosporaceae</taxon>
        <taxon>Cytospora</taxon>
    </lineage>
</organism>
<dbReference type="OrthoDB" id="2288928at2759"/>
<gene>
    <name evidence="2" type="ORF">VP1G_01591</name>
</gene>
<proteinExistence type="predicted"/>
<evidence type="ECO:0000313" key="2">
    <source>
        <dbReference type="EMBL" id="KUI54178.1"/>
    </source>
</evidence>
<keyword evidence="3" id="KW-1185">Reference proteome</keyword>
<reference evidence="3" key="1">
    <citation type="submission" date="2014-12" db="EMBL/GenBank/DDBJ databases">
        <title>Genome Sequence of Valsa Canker Pathogens Uncovers a Specific Adaption of Colonization on Woody Bark.</title>
        <authorList>
            <person name="Yin Z."/>
            <person name="Liu H."/>
            <person name="Gao X."/>
            <person name="Li Z."/>
            <person name="Song N."/>
            <person name="Ke X."/>
            <person name="Dai Q."/>
            <person name="Wu Y."/>
            <person name="Sun Y."/>
            <person name="Xu J.-R."/>
            <person name="Kang Z.K."/>
            <person name="Wang L."/>
            <person name="Huang L."/>
        </authorList>
    </citation>
    <scope>NUCLEOTIDE SEQUENCE [LARGE SCALE GENOMIC DNA]</scope>
    <source>
        <strain evidence="3">SXYL134</strain>
    </source>
</reference>
<dbReference type="AlphaFoldDB" id="A0A194URA2"/>
<dbReference type="PANTHER" id="PTHR24148:SF73">
    <property type="entry name" value="HET DOMAIN PROTEIN (AFU_ORTHOLOGUE AFUA_8G01020)"/>
    <property type="match status" value="1"/>
</dbReference>
<dbReference type="InterPro" id="IPR010730">
    <property type="entry name" value="HET"/>
</dbReference>
<dbReference type="Proteomes" id="UP000078576">
    <property type="component" value="Unassembled WGS sequence"/>
</dbReference>
<evidence type="ECO:0000313" key="3">
    <source>
        <dbReference type="Proteomes" id="UP000078576"/>
    </source>
</evidence>
<dbReference type="InterPro" id="IPR052895">
    <property type="entry name" value="HetReg/Transcr_Mod"/>
</dbReference>
<dbReference type="PANTHER" id="PTHR24148">
    <property type="entry name" value="ANKYRIN REPEAT DOMAIN-CONTAINING PROTEIN 39 HOMOLOG-RELATED"/>
    <property type="match status" value="1"/>
</dbReference>
<dbReference type="STRING" id="694573.A0A194URA2"/>
<name>A0A194URA2_CYTMA</name>
<dbReference type="EMBL" id="KN714672">
    <property type="protein sequence ID" value="KUI54178.1"/>
    <property type="molecule type" value="Genomic_DNA"/>
</dbReference>